<evidence type="ECO:0000256" key="2">
    <source>
        <dbReference type="ARBA" id="ARBA00022676"/>
    </source>
</evidence>
<dbReference type="InterPro" id="IPR027417">
    <property type="entry name" value="P-loop_NTPase"/>
</dbReference>
<evidence type="ECO:0000256" key="4">
    <source>
        <dbReference type="ARBA" id="ARBA00023034"/>
    </source>
</evidence>
<feature type="chain" id="PRO_5002274568" description="Fucosyltransferase" evidence="8">
    <location>
        <begin position="29"/>
        <end position="641"/>
    </location>
</feature>
<dbReference type="Pfam" id="PF03254">
    <property type="entry name" value="XG_FTase"/>
    <property type="match status" value="1"/>
</dbReference>
<keyword evidence="2 7" id="KW-0328">Glycosyltransferase</keyword>
<dbReference type="Gene3D" id="3.40.50.300">
    <property type="entry name" value="P-loop containing nucleotide triphosphate hydrolases"/>
    <property type="match status" value="1"/>
</dbReference>
<reference evidence="9 10" key="1">
    <citation type="journal article" date="2014" name="Genome Biol.">
        <title>Transcriptome and methylome profiling reveals relics of genome dominance in the mesopolyploid Brassica oleracea.</title>
        <authorList>
            <person name="Parkin I.A."/>
            <person name="Koh C."/>
            <person name="Tang H."/>
            <person name="Robinson S.J."/>
            <person name="Kagale S."/>
            <person name="Clarke W.E."/>
            <person name="Town C.D."/>
            <person name="Nixon J."/>
            <person name="Krishnakumar V."/>
            <person name="Bidwell S.L."/>
            <person name="Denoeud F."/>
            <person name="Belcram H."/>
            <person name="Links M.G."/>
            <person name="Just J."/>
            <person name="Clarke C."/>
            <person name="Bender T."/>
            <person name="Huebert T."/>
            <person name="Mason A.S."/>
            <person name="Pires J.C."/>
            <person name="Barker G."/>
            <person name="Moore J."/>
            <person name="Walley P.G."/>
            <person name="Manoli S."/>
            <person name="Batley J."/>
            <person name="Edwards D."/>
            <person name="Nelson M.N."/>
            <person name="Wang X."/>
            <person name="Paterson A.H."/>
            <person name="King G."/>
            <person name="Bancroft I."/>
            <person name="Chalhoub B."/>
            <person name="Sharpe A.G."/>
        </authorList>
    </citation>
    <scope>NUCLEOTIDE SEQUENCE</scope>
    <source>
        <strain evidence="9 10">cv. TO1000</strain>
    </source>
</reference>
<dbReference type="InterPro" id="IPR001806">
    <property type="entry name" value="Small_GTPase"/>
</dbReference>
<feature type="signal peptide" evidence="8">
    <location>
        <begin position="1"/>
        <end position="28"/>
    </location>
</feature>
<evidence type="ECO:0000256" key="7">
    <source>
        <dbReference type="RuleBase" id="RU367004"/>
    </source>
</evidence>
<comment type="similarity">
    <text evidence="1 7">Belongs to the glycosyltransferase 37 family.</text>
</comment>
<dbReference type="Gramene" id="Bo8g065860.1">
    <property type="protein sequence ID" value="Bo8g065860.1"/>
    <property type="gene ID" value="Bo8g065860"/>
</dbReference>
<dbReference type="Gene3D" id="3.40.50.11340">
    <property type="match status" value="1"/>
</dbReference>
<keyword evidence="6 7" id="KW-0961">Cell wall biogenesis/degradation</keyword>
<dbReference type="Pfam" id="PF00071">
    <property type="entry name" value="Ras"/>
    <property type="match status" value="1"/>
</dbReference>
<proteinExistence type="inferred from homology"/>
<evidence type="ECO:0000256" key="8">
    <source>
        <dbReference type="SAM" id="SignalP"/>
    </source>
</evidence>
<dbReference type="GO" id="GO:0005525">
    <property type="term" value="F:GTP binding"/>
    <property type="evidence" value="ECO:0007669"/>
    <property type="project" value="InterPro"/>
</dbReference>
<evidence type="ECO:0000256" key="1">
    <source>
        <dbReference type="ARBA" id="ARBA00010481"/>
    </source>
</evidence>
<dbReference type="STRING" id="109376.A0A0D3DPM2"/>
<evidence type="ECO:0000256" key="5">
    <source>
        <dbReference type="ARBA" id="ARBA00023180"/>
    </source>
</evidence>
<evidence type="ECO:0000256" key="3">
    <source>
        <dbReference type="ARBA" id="ARBA00022679"/>
    </source>
</evidence>
<evidence type="ECO:0000313" key="9">
    <source>
        <dbReference type="EnsemblPlants" id="Bo8g065860.1"/>
    </source>
</evidence>
<keyword evidence="3 7" id="KW-0808">Transferase</keyword>
<dbReference type="FunFam" id="3.40.50.300:FF:001447">
    <property type="entry name" value="Ras-related protein Rab-1B"/>
    <property type="match status" value="1"/>
</dbReference>
<keyword evidence="8" id="KW-0732">Signal</keyword>
<name>A0A0D3DPM2_BRAOL</name>
<protein>
    <recommendedName>
        <fullName evidence="7">Fucosyltransferase</fullName>
        <ecNumber evidence="7">2.4.1.-</ecNumber>
    </recommendedName>
</protein>
<comment type="function">
    <text evidence="7">May be involved in cell wall biosynthesis.</text>
</comment>
<dbReference type="HOGENOM" id="CLU_427235_0_0_1"/>
<dbReference type="GO" id="GO:0071555">
    <property type="term" value="P:cell wall organization"/>
    <property type="evidence" value="ECO:0007669"/>
    <property type="project" value="UniProtKB-UniRule"/>
</dbReference>
<dbReference type="Proteomes" id="UP000032141">
    <property type="component" value="Chromosome C8"/>
</dbReference>
<dbReference type="GO" id="GO:0032580">
    <property type="term" value="C:Golgi cisterna membrane"/>
    <property type="evidence" value="ECO:0007669"/>
    <property type="project" value="UniProtKB-SubCell"/>
</dbReference>
<dbReference type="PANTHER" id="PTHR31889">
    <property type="entry name" value="FUCOSYLTRANSFERASE 2-RELATED"/>
    <property type="match status" value="1"/>
</dbReference>
<dbReference type="GO" id="GO:0009969">
    <property type="term" value="P:xyloglucan biosynthetic process"/>
    <property type="evidence" value="ECO:0007669"/>
    <property type="project" value="TreeGrafter"/>
</dbReference>
<keyword evidence="10" id="KW-1185">Reference proteome</keyword>
<dbReference type="PANTHER" id="PTHR31889:SF67">
    <property type="entry name" value="FUCOSYLTRANSFERASE"/>
    <property type="match status" value="1"/>
</dbReference>
<organism evidence="9 10">
    <name type="scientific">Brassica oleracea var. oleracea</name>
    <dbReference type="NCBI Taxonomy" id="109376"/>
    <lineage>
        <taxon>Eukaryota</taxon>
        <taxon>Viridiplantae</taxon>
        <taxon>Streptophyta</taxon>
        <taxon>Embryophyta</taxon>
        <taxon>Tracheophyta</taxon>
        <taxon>Spermatophyta</taxon>
        <taxon>Magnoliopsida</taxon>
        <taxon>eudicotyledons</taxon>
        <taxon>Gunneridae</taxon>
        <taxon>Pentapetalae</taxon>
        <taxon>rosids</taxon>
        <taxon>malvids</taxon>
        <taxon>Brassicales</taxon>
        <taxon>Brassicaceae</taxon>
        <taxon>Brassiceae</taxon>
        <taxon>Brassica</taxon>
    </lineage>
</organism>
<dbReference type="SMART" id="SM00175">
    <property type="entry name" value="RAB"/>
    <property type="match status" value="1"/>
</dbReference>
<dbReference type="GO" id="GO:0042546">
    <property type="term" value="P:cell wall biogenesis"/>
    <property type="evidence" value="ECO:0007669"/>
    <property type="project" value="InterPro"/>
</dbReference>
<dbReference type="PROSITE" id="PS51419">
    <property type="entry name" value="RAB"/>
    <property type="match status" value="1"/>
</dbReference>
<keyword evidence="5" id="KW-0325">Glycoprotein</keyword>
<dbReference type="eggNOG" id="KOG0084">
    <property type="taxonomic scope" value="Eukaryota"/>
</dbReference>
<dbReference type="SUPFAM" id="SSF52540">
    <property type="entry name" value="P-loop containing nucleoside triphosphate hydrolases"/>
    <property type="match status" value="1"/>
</dbReference>
<dbReference type="GO" id="GO:0003924">
    <property type="term" value="F:GTPase activity"/>
    <property type="evidence" value="ECO:0007669"/>
    <property type="project" value="InterPro"/>
</dbReference>
<dbReference type="PRINTS" id="PR00449">
    <property type="entry name" value="RASTRNSFRMNG"/>
</dbReference>
<evidence type="ECO:0000313" key="10">
    <source>
        <dbReference type="Proteomes" id="UP000032141"/>
    </source>
</evidence>
<dbReference type="FunFam" id="3.40.50.11340:FF:000005">
    <property type="entry name" value="Galactoside 2-alpha-L-fucosyltransferase"/>
    <property type="match status" value="1"/>
</dbReference>
<keyword evidence="4 7" id="KW-0333">Golgi apparatus</keyword>
<dbReference type="EC" id="2.4.1.-" evidence="7"/>
<sequence length="641" mass="72906">MEKLTVTIATCFLLCSVLLLLLPPSSNIFNRLKSNLTTTDSYGSKRPREKLLGGGLLATEFDEESCLSRYDQPSLRKPSPHKPSAYLVSKLRSYEKLHKRCGPGSDAYKSATEKLGLKPGNGSSESVGECRYIVWVPFSGLANRIISLVSVFLYALLTERVILVDQRSGISNLFCEPFPATSWLLPRNFPLMGGKRRDRFFDDRGNSHCYGTMLKNSSPNLTETSIPSYLYLYLVSDYSDDDKMFFCGEDQKTFIGEVPWLVVKSNIYFVPSLWLIPSFQTELIKMFPEKETVFHHLSRYLLHPTNKVWGLVTRSYNAYLSRADERLGIQVRVFERRAGYLQHVMDQIIACTEREKLLPELAATQVKNTSTRSSKRLLKVVLVTSLHPEYSVKLKRMFWEQPTSTGEMIEVYQPSEERVNVQSTDYKCVQRLTICSSFCSLVILVLINLLASKDVFYLDSYISTIGVDFKIHTVEQDGKTIKLQIWATTGQERFRTITSIYYIGADWYCVQLSVSDVSESTVFVAFDGEMTKLINGHAAEVQQPAYFIEDCFIRKRPDKDKTTKRPLINIALGGSSGLGATSGDRSERSLQAYFFTSKVMKRRVTSWCSSGRSLWVGSYLMVSLWKVTLRCSTRMDMPLVN</sequence>
<accession>A0A0D3DPM2</accession>
<reference evidence="9" key="2">
    <citation type="submission" date="2015-03" db="UniProtKB">
        <authorList>
            <consortium name="EnsemblPlants"/>
        </authorList>
    </citation>
    <scope>IDENTIFICATION</scope>
</reference>
<dbReference type="EnsemblPlants" id="Bo8g065860.1">
    <property type="protein sequence ID" value="Bo8g065860.1"/>
    <property type="gene ID" value="Bo8g065860"/>
</dbReference>
<comment type="subcellular location">
    <subcellularLocation>
        <location evidence="7">Golgi apparatus</location>
        <location evidence="7">Golgi stack membrane</location>
        <topology evidence="7">Single-pass type II membrane protein</topology>
    </subcellularLocation>
</comment>
<dbReference type="InterPro" id="IPR004938">
    <property type="entry name" value="XG_FTase"/>
</dbReference>
<dbReference type="GO" id="GO:0008107">
    <property type="term" value="F:galactoside 2-alpha-L-fucosyltransferase activity"/>
    <property type="evidence" value="ECO:0007669"/>
    <property type="project" value="InterPro"/>
</dbReference>
<dbReference type="AlphaFoldDB" id="A0A0D3DPM2"/>
<evidence type="ECO:0000256" key="6">
    <source>
        <dbReference type="ARBA" id="ARBA00023316"/>
    </source>
</evidence>